<evidence type="ECO:0000313" key="2">
    <source>
        <dbReference type="Proteomes" id="UP000324585"/>
    </source>
</evidence>
<proteinExistence type="predicted"/>
<evidence type="ECO:0000313" key="1">
    <source>
        <dbReference type="EMBL" id="KAA8494200.1"/>
    </source>
</evidence>
<name>A0A5J4YTE4_PORPP</name>
<protein>
    <submittedName>
        <fullName evidence="1">Uncharacterized protein</fullName>
    </submittedName>
</protein>
<dbReference type="Proteomes" id="UP000324585">
    <property type="component" value="Unassembled WGS sequence"/>
</dbReference>
<dbReference type="EMBL" id="VRMN01000005">
    <property type="protein sequence ID" value="KAA8494200.1"/>
    <property type="molecule type" value="Genomic_DNA"/>
</dbReference>
<accession>A0A5J4YTE4</accession>
<reference evidence="2" key="1">
    <citation type="journal article" date="2019" name="Nat. Commun.">
        <title>Expansion of phycobilisome linker gene families in mesophilic red algae.</title>
        <authorList>
            <person name="Lee J."/>
            <person name="Kim D."/>
            <person name="Bhattacharya D."/>
            <person name="Yoon H.S."/>
        </authorList>
    </citation>
    <scope>NUCLEOTIDE SEQUENCE [LARGE SCALE GENOMIC DNA]</scope>
    <source>
        <strain evidence="2">CCMP 1328</strain>
    </source>
</reference>
<comment type="caution">
    <text evidence="1">The sequence shown here is derived from an EMBL/GenBank/DDBJ whole genome shotgun (WGS) entry which is preliminary data.</text>
</comment>
<gene>
    <name evidence="1" type="ORF">FVE85_4175</name>
</gene>
<organism evidence="1 2">
    <name type="scientific">Porphyridium purpureum</name>
    <name type="common">Red alga</name>
    <name type="synonym">Porphyridium cruentum</name>
    <dbReference type="NCBI Taxonomy" id="35688"/>
    <lineage>
        <taxon>Eukaryota</taxon>
        <taxon>Rhodophyta</taxon>
        <taxon>Bangiophyceae</taxon>
        <taxon>Porphyridiales</taxon>
        <taxon>Porphyridiaceae</taxon>
        <taxon>Porphyridium</taxon>
    </lineage>
</organism>
<dbReference type="AlphaFoldDB" id="A0A5J4YTE4"/>
<keyword evidence="2" id="KW-1185">Reference proteome</keyword>
<sequence length="76" mass="8621">MDIAQAVVRKTKNEQIDCDIVCSKSLCFQCNDGLQTVRSKSCERSQACVVSQHPGLFRELQYNAHTTHTRLKRHGT</sequence>